<dbReference type="HOGENOM" id="CLU_075826_0_2_9"/>
<dbReference type="EMBL" id="CP003273">
    <property type="protein sequence ID" value="AGL02215.1"/>
    <property type="molecule type" value="Genomic_DNA"/>
</dbReference>
<dbReference type="KEGG" id="dgi:Desgi_2814"/>
<evidence type="ECO:0000256" key="2">
    <source>
        <dbReference type="ARBA" id="ARBA00022679"/>
    </source>
</evidence>
<evidence type="ECO:0000313" key="4">
    <source>
        <dbReference type="Proteomes" id="UP000013520"/>
    </source>
</evidence>
<dbReference type="Gene3D" id="3.40.50.150">
    <property type="entry name" value="Vaccinia Virus protein VP39"/>
    <property type="match status" value="1"/>
</dbReference>
<dbReference type="InterPro" id="IPR004398">
    <property type="entry name" value="RNA_MeTrfase_RsmD"/>
</dbReference>
<protein>
    <submittedName>
        <fullName evidence="3">RNA methyltransferase, RsmD family</fullName>
    </submittedName>
</protein>
<accession>R4KNT4</accession>
<evidence type="ECO:0000256" key="1">
    <source>
        <dbReference type="ARBA" id="ARBA00022603"/>
    </source>
</evidence>
<dbReference type="CDD" id="cd02440">
    <property type="entry name" value="AdoMet_MTases"/>
    <property type="match status" value="1"/>
</dbReference>
<dbReference type="eggNOG" id="COG0742">
    <property type="taxonomic scope" value="Bacteria"/>
</dbReference>
<dbReference type="SUPFAM" id="SSF53335">
    <property type="entry name" value="S-adenosyl-L-methionine-dependent methyltransferases"/>
    <property type="match status" value="1"/>
</dbReference>
<organism evidence="3 4">
    <name type="scientific">Desulfoscipio gibsoniae DSM 7213</name>
    <dbReference type="NCBI Taxonomy" id="767817"/>
    <lineage>
        <taxon>Bacteria</taxon>
        <taxon>Bacillati</taxon>
        <taxon>Bacillota</taxon>
        <taxon>Clostridia</taxon>
        <taxon>Eubacteriales</taxon>
        <taxon>Desulfallaceae</taxon>
        <taxon>Desulfoscipio</taxon>
    </lineage>
</organism>
<dbReference type="GO" id="GO:0003676">
    <property type="term" value="F:nucleic acid binding"/>
    <property type="evidence" value="ECO:0007669"/>
    <property type="project" value="InterPro"/>
</dbReference>
<keyword evidence="1 3" id="KW-0489">Methyltransferase</keyword>
<name>R4KNT4_9FIRM</name>
<reference evidence="3 4" key="1">
    <citation type="submission" date="2012-01" db="EMBL/GenBank/DDBJ databases">
        <title>Complete sequence of Desulfotomaculum gibsoniae DSM 7213.</title>
        <authorList>
            <consortium name="US DOE Joint Genome Institute"/>
            <person name="Lucas S."/>
            <person name="Han J."/>
            <person name="Lapidus A."/>
            <person name="Cheng J.-F."/>
            <person name="Goodwin L."/>
            <person name="Pitluck S."/>
            <person name="Peters L."/>
            <person name="Ovchinnikova G."/>
            <person name="Teshima H."/>
            <person name="Detter J.C."/>
            <person name="Han C."/>
            <person name="Tapia R."/>
            <person name="Land M."/>
            <person name="Hauser L."/>
            <person name="Kyrpides N."/>
            <person name="Ivanova N."/>
            <person name="Pagani I."/>
            <person name="Parshina S."/>
            <person name="Plugge C."/>
            <person name="Muyzer G."/>
            <person name="Kuever J."/>
            <person name="Ivanova A."/>
            <person name="Nazina T."/>
            <person name="Klenk H.-P."/>
            <person name="Brambilla E."/>
            <person name="Spring S."/>
            <person name="Stams A.F."/>
            <person name="Woyke T."/>
        </authorList>
    </citation>
    <scope>NUCLEOTIDE SEQUENCE [LARGE SCALE GENOMIC DNA]</scope>
    <source>
        <strain evidence="3 4">DSM 7213</strain>
    </source>
</reference>
<dbReference type="InterPro" id="IPR029063">
    <property type="entry name" value="SAM-dependent_MTases_sf"/>
</dbReference>
<sequence length="191" mass="20917">MRVIAGTAKKRKLKSPGKLPVRPTADRVKESLFNIIGSRLPDSYFADLYAGTGGVGIEALSRGAAKVLFVEKDSRVMRILQDNLAITGLGGDAEVILGDVQAAIDIAMRKQLTFDIVFADPPYRQGLAVGVLNILNKYPILRLNGVIVLEIGADEDMPDQAGKYQLWRRVKYGDTALVFYQFAVENHPTKA</sequence>
<proteinExistence type="predicted"/>
<dbReference type="Pfam" id="PF03602">
    <property type="entry name" value="Cons_hypoth95"/>
    <property type="match status" value="1"/>
</dbReference>
<dbReference type="NCBIfam" id="TIGR00095">
    <property type="entry name" value="16S rRNA (guanine(966)-N(2))-methyltransferase RsmD"/>
    <property type="match status" value="1"/>
</dbReference>
<keyword evidence="2 3" id="KW-0808">Transferase</keyword>
<gene>
    <name evidence="3" type="ORF">Desgi_2814</name>
</gene>
<dbReference type="PANTHER" id="PTHR43542:SF1">
    <property type="entry name" value="METHYLTRANSFERASE"/>
    <property type="match status" value="1"/>
</dbReference>
<evidence type="ECO:0000313" key="3">
    <source>
        <dbReference type="EMBL" id="AGL02215.1"/>
    </source>
</evidence>
<dbReference type="STRING" id="767817.Desgi_2814"/>
<dbReference type="GO" id="GO:0008168">
    <property type="term" value="F:methyltransferase activity"/>
    <property type="evidence" value="ECO:0007669"/>
    <property type="project" value="UniProtKB-KW"/>
</dbReference>
<dbReference type="PROSITE" id="PS00092">
    <property type="entry name" value="N6_MTASE"/>
    <property type="match status" value="1"/>
</dbReference>
<dbReference type="Proteomes" id="UP000013520">
    <property type="component" value="Chromosome"/>
</dbReference>
<dbReference type="PIRSF" id="PIRSF004553">
    <property type="entry name" value="CHP00095"/>
    <property type="match status" value="1"/>
</dbReference>
<dbReference type="RefSeq" id="WP_006523602.1">
    <property type="nucleotide sequence ID" value="NC_021184.1"/>
</dbReference>
<keyword evidence="4" id="KW-1185">Reference proteome</keyword>
<dbReference type="GO" id="GO:0031167">
    <property type="term" value="P:rRNA methylation"/>
    <property type="evidence" value="ECO:0007669"/>
    <property type="project" value="InterPro"/>
</dbReference>
<dbReference type="AlphaFoldDB" id="R4KNT4"/>
<dbReference type="PANTHER" id="PTHR43542">
    <property type="entry name" value="METHYLTRANSFERASE"/>
    <property type="match status" value="1"/>
</dbReference>
<dbReference type="InterPro" id="IPR002052">
    <property type="entry name" value="DNA_methylase_N6_adenine_CS"/>
</dbReference>